<accession>A0A0E9RSC3</accession>
<sequence>MLFLWLKFCICAQQYVKFHKNGRFNSSMSVLLLL</sequence>
<organism evidence="1">
    <name type="scientific">Anguilla anguilla</name>
    <name type="common">European freshwater eel</name>
    <name type="synonym">Muraena anguilla</name>
    <dbReference type="NCBI Taxonomy" id="7936"/>
    <lineage>
        <taxon>Eukaryota</taxon>
        <taxon>Metazoa</taxon>
        <taxon>Chordata</taxon>
        <taxon>Craniata</taxon>
        <taxon>Vertebrata</taxon>
        <taxon>Euteleostomi</taxon>
        <taxon>Actinopterygii</taxon>
        <taxon>Neopterygii</taxon>
        <taxon>Teleostei</taxon>
        <taxon>Anguilliformes</taxon>
        <taxon>Anguillidae</taxon>
        <taxon>Anguilla</taxon>
    </lineage>
</organism>
<name>A0A0E9RSC3_ANGAN</name>
<evidence type="ECO:0000313" key="1">
    <source>
        <dbReference type="EMBL" id="JAH31173.1"/>
    </source>
</evidence>
<reference evidence="1" key="2">
    <citation type="journal article" date="2015" name="Fish Shellfish Immunol.">
        <title>Early steps in the European eel (Anguilla anguilla)-Vibrio vulnificus interaction in the gills: Role of the RtxA13 toxin.</title>
        <authorList>
            <person name="Callol A."/>
            <person name="Pajuelo D."/>
            <person name="Ebbesson L."/>
            <person name="Teles M."/>
            <person name="MacKenzie S."/>
            <person name="Amaro C."/>
        </authorList>
    </citation>
    <scope>NUCLEOTIDE SEQUENCE</scope>
</reference>
<dbReference type="AlphaFoldDB" id="A0A0E9RSC3"/>
<reference evidence="1" key="1">
    <citation type="submission" date="2014-11" db="EMBL/GenBank/DDBJ databases">
        <authorList>
            <person name="Amaro Gonzalez C."/>
        </authorList>
    </citation>
    <scope>NUCLEOTIDE SEQUENCE</scope>
</reference>
<proteinExistence type="predicted"/>
<protein>
    <submittedName>
        <fullName evidence="1">Uncharacterized protein</fullName>
    </submittedName>
</protein>
<dbReference type="EMBL" id="GBXM01077404">
    <property type="protein sequence ID" value="JAH31173.1"/>
    <property type="molecule type" value="Transcribed_RNA"/>
</dbReference>